<evidence type="ECO:0000313" key="2">
    <source>
        <dbReference type="Proteomes" id="UP001165289"/>
    </source>
</evidence>
<dbReference type="Proteomes" id="UP001165289">
    <property type="component" value="Unassembled WGS sequence"/>
</dbReference>
<evidence type="ECO:0000313" key="1">
    <source>
        <dbReference type="EMBL" id="KAI6658827.1"/>
    </source>
</evidence>
<gene>
    <name evidence="1" type="ORF">LOD99_15152</name>
</gene>
<dbReference type="AlphaFoldDB" id="A0AAV7KCC5"/>
<dbReference type="PANTHER" id="PTHR46068:SF1">
    <property type="entry name" value="TRANSPOSASE IS30-LIKE HTH DOMAIN-CONTAINING PROTEIN"/>
    <property type="match status" value="1"/>
</dbReference>
<reference evidence="1 2" key="1">
    <citation type="journal article" date="2023" name="BMC Biol.">
        <title>The compact genome of the sponge Oopsacas minuta (Hexactinellida) is lacking key metazoan core genes.</title>
        <authorList>
            <person name="Santini S."/>
            <person name="Schenkelaars Q."/>
            <person name="Jourda C."/>
            <person name="Duchesne M."/>
            <person name="Belahbib H."/>
            <person name="Rocher C."/>
            <person name="Selva M."/>
            <person name="Riesgo A."/>
            <person name="Vervoort M."/>
            <person name="Leys S.P."/>
            <person name="Kodjabachian L."/>
            <person name="Le Bivic A."/>
            <person name="Borchiellini C."/>
            <person name="Claverie J.M."/>
            <person name="Renard E."/>
        </authorList>
    </citation>
    <scope>NUCLEOTIDE SEQUENCE [LARGE SCALE GENOMIC DNA]</scope>
    <source>
        <strain evidence="1">SPO-2</strain>
    </source>
</reference>
<organism evidence="1 2">
    <name type="scientific">Oopsacas minuta</name>
    <dbReference type="NCBI Taxonomy" id="111878"/>
    <lineage>
        <taxon>Eukaryota</taxon>
        <taxon>Metazoa</taxon>
        <taxon>Porifera</taxon>
        <taxon>Hexactinellida</taxon>
        <taxon>Hexasterophora</taxon>
        <taxon>Lyssacinosida</taxon>
        <taxon>Leucopsacidae</taxon>
        <taxon>Oopsacas</taxon>
    </lineage>
</organism>
<accession>A0AAV7KCC5</accession>
<dbReference type="PANTHER" id="PTHR46068">
    <property type="entry name" value="PROTEIN CBG27172"/>
    <property type="match status" value="1"/>
</dbReference>
<sequence>MVDARSKIITHYLSGNRPTEILKKLKHEKVNRMLVYRTIKRYKETSGITDKARSGRSPTARSIRLRKPVRSRVARNPRRSMRKMAKELEIKRESLRKLIHQDLGLKSLKRKTVHHLTPSICQKGLERWKGLLQRLGTEDFEKIIFSDEKLFTVEEATNRQNDRILSTTAKDIPEEVKFVDRVQKPQCVMVWGRSDGQFEDKSDFYPERSKNKLRNVQEGNTRAGSQRCRSLPIQKPGMDIPTGLSSSGCLKCDSILAQGAKYQVLVKDGMATFQPGPQSAGLFCVE</sequence>
<dbReference type="InterPro" id="IPR009057">
    <property type="entry name" value="Homeodomain-like_sf"/>
</dbReference>
<dbReference type="EMBL" id="JAKMXF010000077">
    <property type="protein sequence ID" value="KAI6658827.1"/>
    <property type="molecule type" value="Genomic_DNA"/>
</dbReference>
<dbReference type="SUPFAM" id="SSF46689">
    <property type="entry name" value="Homeodomain-like"/>
    <property type="match status" value="1"/>
</dbReference>
<keyword evidence="2" id="KW-1185">Reference proteome</keyword>
<protein>
    <submittedName>
        <fullName evidence="1">MhmaT1 transposase</fullName>
    </submittedName>
</protein>
<proteinExistence type="predicted"/>
<comment type="caution">
    <text evidence="1">The sequence shown here is derived from an EMBL/GenBank/DDBJ whole genome shotgun (WGS) entry which is preliminary data.</text>
</comment>
<name>A0AAV7KCC5_9METZ</name>